<dbReference type="GO" id="GO:0016301">
    <property type="term" value="F:kinase activity"/>
    <property type="evidence" value="ECO:0007669"/>
    <property type="project" value="UniProtKB-KW"/>
</dbReference>
<name>A0A562ITV2_9ACTN</name>
<dbReference type="CDD" id="cd13970">
    <property type="entry name" value="ABC1_ADCK3"/>
    <property type="match status" value="1"/>
</dbReference>
<keyword evidence="3" id="KW-0547">Nucleotide-binding</keyword>
<dbReference type="EMBL" id="VLKF01000001">
    <property type="protein sequence ID" value="TWH74105.1"/>
    <property type="molecule type" value="Genomic_DNA"/>
</dbReference>
<feature type="domain" description="ABC1 atypical kinase-like" evidence="5">
    <location>
        <begin position="98"/>
        <end position="312"/>
    </location>
</feature>
<sequence length="441" mass="47538">MVSDTGRDIPRGAVSRTARLAALPLGAAGRATLGIGKKLSGRPGEEVDAELQARTAEQLFAVLGQLKGGAMKLGQQLSIFEAAVPEEVAGPYREALVKLQEAAPPMPVRTVHAVLAQQLGGRWRERFREFDDTPAAAASIGQVHRATWRDGRDVAVKIQYPGAGTALMADLNQLARFARMFAVLFPGMEVKPLIAELKARAEEELDYGLEADAQRGFAAAYADDPQIAVPRVVASAPKVIVSEWQEGTSLARIIASGTREQRDRAGLLMAVLHFSGPQRAGLLHADPHPGNFRLLPDGRLGVIDFGATARLPGGLPEPIGRLVKWALDGRAEDVLTDLRAEGFVRQSVQVDAQAVLDFLLPFLAPVAEPSFQFTRAWMQQQANRLGDPRSEASQLGRQLNLPPAYLLIHRVTIGSIGVLCQLDAQAPYRGVCEEWLPGFAG</sequence>
<dbReference type="InterPro" id="IPR034646">
    <property type="entry name" value="ADCK3_dom"/>
</dbReference>
<evidence type="ECO:0000256" key="1">
    <source>
        <dbReference type="ARBA" id="ARBA00009670"/>
    </source>
</evidence>
<evidence type="ECO:0000256" key="4">
    <source>
        <dbReference type="ARBA" id="ARBA00022840"/>
    </source>
</evidence>
<dbReference type="GO" id="GO:0005524">
    <property type="term" value="F:ATP binding"/>
    <property type="evidence" value="ECO:0007669"/>
    <property type="project" value="UniProtKB-KW"/>
</dbReference>
<evidence type="ECO:0000313" key="6">
    <source>
        <dbReference type="EMBL" id="TWH74105.1"/>
    </source>
</evidence>
<accession>A0A562ITV2</accession>
<proteinExistence type="inferred from homology"/>
<gene>
    <name evidence="6" type="ORF">JD78_02640</name>
</gene>
<evidence type="ECO:0000256" key="2">
    <source>
        <dbReference type="ARBA" id="ARBA00022679"/>
    </source>
</evidence>
<dbReference type="InterPro" id="IPR004147">
    <property type="entry name" value="ABC1_dom"/>
</dbReference>
<reference evidence="6 7" key="1">
    <citation type="submission" date="2019-07" db="EMBL/GenBank/DDBJ databases">
        <title>R&amp;d 2014.</title>
        <authorList>
            <person name="Klenk H.-P."/>
        </authorList>
    </citation>
    <scope>NUCLEOTIDE SEQUENCE [LARGE SCALE GENOMIC DNA]</scope>
    <source>
        <strain evidence="6 7">DSM 45764</strain>
    </source>
</reference>
<comment type="caution">
    <text evidence="6">The sequence shown here is derived from an EMBL/GenBank/DDBJ whole genome shotgun (WGS) entry which is preliminary data.</text>
</comment>
<keyword evidence="6" id="KW-0418">Kinase</keyword>
<keyword evidence="6" id="KW-0830">Ubiquinone</keyword>
<dbReference type="Proteomes" id="UP000321490">
    <property type="component" value="Unassembled WGS sequence"/>
</dbReference>
<keyword evidence="7" id="KW-1185">Reference proteome</keyword>
<keyword evidence="4" id="KW-0067">ATP-binding</keyword>
<dbReference type="PANTHER" id="PTHR43851">
    <property type="match status" value="1"/>
</dbReference>
<comment type="similarity">
    <text evidence="1">Belongs to the protein kinase superfamily. ADCK protein kinase family.</text>
</comment>
<dbReference type="Pfam" id="PF03109">
    <property type="entry name" value="ABC1"/>
    <property type="match status" value="1"/>
</dbReference>
<evidence type="ECO:0000259" key="5">
    <source>
        <dbReference type="Pfam" id="PF03109"/>
    </source>
</evidence>
<dbReference type="AlphaFoldDB" id="A0A562ITV2"/>
<keyword evidence="2" id="KW-0808">Transferase</keyword>
<dbReference type="InterPro" id="IPR051409">
    <property type="entry name" value="Atypical_kinase_ADCK"/>
</dbReference>
<dbReference type="InterPro" id="IPR011009">
    <property type="entry name" value="Kinase-like_dom_sf"/>
</dbReference>
<dbReference type="SUPFAM" id="SSF56112">
    <property type="entry name" value="Protein kinase-like (PK-like)"/>
    <property type="match status" value="1"/>
</dbReference>
<evidence type="ECO:0000256" key="3">
    <source>
        <dbReference type="ARBA" id="ARBA00022741"/>
    </source>
</evidence>
<dbReference type="PANTHER" id="PTHR43851:SF3">
    <property type="entry name" value="COENZYME Q8"/>
    <property type="match status" value="1"/>
</dbReference>
<evidence type="ECO:0000313" key="7">
    <source>
        <dbReference type="Proteomes" id="UP000321490"/>
    </source>
</evidence>
<organism evidence="6 7">
    <name type="scientific">Modestobacter roseus</name>
    <dbReference type="NCBI Taxonomy" id="1181884"/>
    <lineage>
        <taxon>Bacteria</taxon>
        <taxon>Bacillati</taxon>
        <taxon>Actinomycetota</taxon>
        <taxon>Actinomycetes</taxon>
        <taxon>Geodermatophilales</taxon>
        <taxon>Geodermatophilaceae</taxon>
        <taxon>Modestobacter</taxon>
    </lineage>
</organism>
<protein>
    <submittedName>
        <fullName evidence="6">Putative unusual protein kinase regulating ubiquinone biosynthesis (AarF/ABC1/UbiB family)</fullName>
    </submittedName>
</protein>